<protein>
    <submittedName>
        <fullName evidence="3">Uncharacterized protein LOC106013132</fullName>
    </submittedName>
</protein>
<evidence type="ECO:0000313" key="2">
    <source>
        <dbReference type="Proteomes" id="UP000694888"/>
    </source>
</evidence>
<keyword evidence="2" id="KW-1185">Reference proteome</keyword>
<keyword evidence="1" id="KW-0732">Signal</keyword>
<feature type="chain" id="PRO_5045349776" evidence="1">
    <location>
        <begin position="24"/>
        <end position="228"/>
    </location>
</feature>
<gene>
    <name evidence="3" type="primary">LOC106013132</name>
</gene>
<organism evidence="2 3">
    <name type="scientific">Aplysia californica</name>
    <name type="common">California sea hare</name>
    <dbReference type="NCBI Taxonomy" id="6500"/>
    <lineage>
        <taxon>Eukaryota</taxon>
        <taxon>Metazoa</taxon>
        <taxon>Spiralia</taxon>
        <taxon>Lophotrochozoa</taxon>
        <taxon>Mollusca</taxon>
        <taxon>Gastropoda</taxon>
        <taxon>Heterobranchia</taxon>
        <taxon>Euthyneura</taxon>
        <taxon>Tectipleura</taxon>
        <taxon>Aplysiida</taxon>
        <taxon>Aplysioidea</taxon>
        <taxon>Aplysiidae</taxon>
        <taxon>Aplysia</taxon>
    </lineage>
</organism>
<dbReference type="RefSeq" id="XP_012943521.1">
    <property type="nucleotide sequence ID" value="XM_013088067.2"/>
</dbReference>
<accession>A0ABM1A9Q7</accession>
<name>A0ABM1A9Q7_APLCA</name>
<reference evidence="3" key="1">
    <citation type="submission" date="2025-08" db="UniProtKB">
        <authorList>
            <consortium name="RefSeq"/>
        </authorList>
    </citation>
    <scope>IDENTIFICATION</scope>
</reference>
<feature type="signal peptide" evidence="1">
    <location>
        <begin position="1"/>
        <end position="23"/>
    </location>
</feature>
<proteinExistence type="predicted"/>
<sequence length="228" mass="25001">MRVYFVLAAVLSVLTTWPAGAEASNMWTDILSCVHRLTNETAPDGNVTDDLRPAQEFSMIKLFSVICSEREEFVHCLDTSLKQSSDSMAQMIGSLFDANMVSEAYEGLCKNITAIEESGNDVLGCLSEVKLTSCQGEMADYFFYMGVVKKFAPPSEQLSQNTMETLLCSATAQRRQCEVQALRACSPALGDVMGQFYTQTKPDACVRRERQEALKAAAAGDAKVKDAE</sequence>
<evidence type="ECO:0000313" key="3">
    <source>
        <dbReference type="RefSeq" id="XP_012943521.1"/>
    </source>
</evidence>
<dbReference type="GeneID" id="106013132"/>
<dbReference type="Proteomes" id="UP000694888">
    <property type="component" value="Unplaced"/>
</dbReference>
<evidence type="ECO:0000256" key="1">
    <source>
        <dbReference type="SAM" id="SignalP"/>
    </source>
</evidence>